<reference evidence="3 4" key="1">
    <citation type="submission" date="2017-02" db="EMBL/GenBank/DDBJ databases">
        <title>Genomes of Trichoderma spp. with biocontrol activity.</title>
        <authorList>
            <person name="Gardiner D."/>
            <person name="Kazan K."/>
            <person name="Vos C."/>
            <person name="Harvey P."/>
        </authorList>
    </citation>
    <scope>NUCLEOTIDE SEQUENCE [LARGE SCALE GENOMIC DNA]</scope>
    <source>
        <strain evidence="3 4">A5MH</strain>
    </source>
</reference>
<comment type="caution">
    <text evidence="3">The sequence shown here is derived from an EMBL/GenBank/DDBJ whole genome shotgun (WGS) entry which is preliminary data.</text>
</comment>
<dbReference type="EMBL" id="MTYH01000059">
    <property type="protein sequence ID" value="PNP41029.1"/>
    <property type="molecule type" value="Genomic_DNA"/>
</dbReference>
<name>A0A2K0T672_9HYPO</name>
<proteinExistence type="predicted"/>
<dbReference type="AlphaFoldDB" id="A0A2K0T672"/>
<feature type="transmembrane region" description="Helical" evidence="2">
    <location>
        <begin position="73"/>
        <end position="91"/>
    </location>
</feature>
<organism evidence="3 4">
    <name type="scientific">Trichoderma gamsii</name>
    <dbReference type="NCBI Taxonomy" id="398673"/>
    <lineage>
        <taxon>Eukaryota</taxon>
        <taxon>Fungi</taxon>
        <taxon>Dikarya</taxon>
        <taxon>Ascomycota</taxon>
        <taxon>Pezizomycotina</taxon>
        <taxon>Sordariomycetes</taxon>
        <taxon>Hypocreomycetidae</taxon>
        <taxon>Hypocreales</taxon>
        <taxon>Hypocreaceae</taxon>
        <taxon>Trichoderma</taxon>
    </lineage>
</organism>
<protein>
    <recommendedName>
        <fullName evidence="5">MARVEL domain-containing protein</fullName>
    </recommendedName>
</protein>
<evidence type="ECO:0000313" key="4">
    <source>
        <dbReference type="Proteomes" id="UP000236546"/>
    </source>
</evidence>
<gene>
    <name evidence="3" type="ORF">TGAMA5MH_06897</name>
</gene>
<dbReference type="PANTHER" id="PTHR39608">
    <property type="entry name" value="INTEGRAL MEMBRANE PROTEIN (AFU_ORTHOLOGUE AFUA_5G08640)"/>
    <property type="match status" value="1"/>
</dbReference>
<feature type="compositionally biased region" description="Low complexity" evidence="1">
    <location>
        <begin position="171"/>
        <end position="180"/>
    </location>
</feature>
<dbReference type="PANTHER" id="PTHR39608:SF2">
    <property type="entry name" value="MARVEL DOMAIN-CONTAINING PROTEIN"/>
    <property type="match status" value="1"/>
</dbReference>
<feature type="transmembrane region" description="Helical" evidence="2">
    <location>
        <begin position="111"/>
        <end position="133"/>
    </location>
</feature>
<accession>A0A2K0T672</accession>
<feature type="region of interest" description="Disordered" evidence="1">
    <location>
        <begin position="142"/>
        <end position="214"/>
    </location>
</feature>
<feature type="transmembrane region" description="Helical" evidence="2">
    <location>
        <begin position="16"/>
        <end position="37"/>
    </location>
</feature>
<evidence type="ECO:0008006" key="5">
    <source>
        <dbReference type="Google" id="ProtNLM"/>
    </source>
</evidence>
<feature type="compositionally biased region" description="Basic residues" evidence="1">
    <location>
        <begin position="142"/>
        <end position="151"/>
    </location>
</feature>
<sequence length="214" mass="23235">MALGGLTNMGLRMGSLVCYIFTFISAIIVTAVVGNLLQKFSNRNSVITMVVYLVGAIAPCLPKYGGILAPLHLVFSYLWLVAFVFASLSWSHNRCRNSFPAPGNCSKKHAIQAWLFIGFFFILCNLLIEVFLIRAHRRNAVNEPRHHHHTKERPDSTISGETGTTAPPPVAGTGTHHMGGQHMGGQQLGTQQMGGEHMGTQQTHMAAPTTTAAV</sequence>
<evidence type="ECO:0000256" key="2">
    <source>
        <dbReference type="SAM" id="Phobius"/>
    </source>
</evidence>
<dbReference type="Proteomes" id="UP000236546">
    <property type="component" value="Unassembled WGS sequence"/>
</dbReference>
<evidence type="ECO:0000313" key="3">
    <source>
        <dbReference type="EMBL" id="PNP41029.1"/>
    </source>
</evidence>
<keyword evidence="2" id="KW-1133">Transmembrane helix</keyword>
<evidence type="ECO:0000256" key="1">
    <source>
        <dbReference type="SAM" id="MobiDB-lite"/>
    </source>
</evidence>
<feature type="transmembrane region" description="Helical" evidence="2">
    <location>
        <begin position="43"/>
        <end position="61"/>
    </location>
</feature>
<keyword evidence="2" id="KW-0812">Transmembrane</keyword>
<dbReference type="OrthoDB" id="20872at2759"/>
<feature type="compositionally biased region" description="Polar residues" evidence="1">
    <location>
        <begin position="199"/>
        <end position="214"/>
    </location>
</feature>
<keyword evidence="2" id="KW-0472">Membrane</keyword>